<gene>
    <name evidence="2" type="ORF">BDIJAAHH_00011</name>
</gene>
<evidence type="ECO:0000259" key="1">
    <source>
        <dbReference type="Pfam" id="PF14947"/>
    </source>
</evidence>
<evidence type="ECO:0000313" key="2">
    <source>
        <dbReference type="EMBL" id="QNO57138.1"/>
    </source>
</evidence>
<sequence length="97" mass="11206">MLISDCVKAGLRKSLKDKFKDRRGSTDIIADILSVAREEAKKTQIVYKANLNFTRLEHYLPPLVDKELIKNTDGEYKTTEKGREFLRDYQAMKGLLN</sequence>
<reference evidence="2" key="1">
    <citation type="submission" date="2020-06" db="EMBL/GenBank/DDBJ databases">
        <title>Unique genomic features of the anaerobic methanotrophic archaea.</title>
        <authorList>
            <person name="Chadwick G.L."/>
            <person name="Skennerton C.T."/>
            <person name="Laso-Perez R."/>
            <person name="Leu A.O."/>
            <person name="Speth D.R."/>
            <person name="Yu H."/>
            <person name="Morgan-Lang C."/>
            <person name="Hatzenpichler R."/>
            <person name="Goudeau D."/>
            <person name="Malmstrom R."/>
            <person name="Brazelton W.J."/>
            <person name="Woyke T."/>
            <person name="Hallam S.J."/>
            <person name="Tyson G.W."/>
            <person name="Wegener G."/>
            <person name="Boetius A."/>
            <person name="Orphan V."/>
        </authorList>
    </citation>
    <scope>NUCLEOTIDE SEQUENCE</scope>
</reference>
<feature type="domain" description="ArnR1-like winged helix-turn-helix" evidence="1">
    <location>
        <begin position="22"/>
        <end position="94"/>
    </location>
</feature>
<dbReference type="InterPro" id="IPR036388">
    <property type="entry name" value="WH-like_DNA-bd_sf"/>
</dbReference>
<accession>A0A7G9ZA54</accession>
<dbReference type="Pfam" id="PF14947">
    <property type="entry name" value="HTH_45"/>
    <property type="match status" value="1"/>
</dbReference>
<dbReference type="InterPro" id="IPR036390">
    <property type="entry name" value="WH_DNA-bd_sf"/>
</dbReference>
<name>A0A7G9ZA54_9EURY</name>
<dbReference type="InterPro" id="IPR038723">
    <property type="entry name" value="ArnR1-like_HTH"/>
</dbReference>
<dbReference type="EMBL" id="MT631680">
    <property type="protein sequence ID" value="QNO57138.1"/>
    <property type="molecule type" value="Genomic_DNA"/>
</dbReference>
<dbReference type="SUPFAM" id="SSF46785">
    <property type="entry name" value="Winged helix' DNA-binding domain"/>
    <property type="match status" value="1"/>
</dbReference>
<protein>
    <recommendedName>
        <fullName evidence="1">ArnR1-like winged helix-turn-helix domain-containing protein</fullName>
    </recommendedName>
</protein>
<dbReference type="AlphaFoldDB" id="A0A7G9ZA54"/>
<proteinExistence type="predicted"/>
<dbReference type="Gene3D" id="1.10.10.10">
    <property type="entry name" value="Winged helix-like DNA-binding domain superfamily/Winged helix DNA-binding domain"/>
    <property type="match status" value="1"/>
</dbReference>
<organism evidence="2">
    <name type="scientific">Candidatus Methanophaga sp. ANME-1 ERB7</name>
    <dbReference type="NCBI Taxonomy" id="2759913"/>
    <lineage>
        <taxon>Archaea</taxon>
        <taxon>Methanobacteriati</taxon>
        <taxon>Methanobacteriota</taxon>
        <taxon>Stenosarchaea group</taxon>
        <taxon>Methanomicrobia</taxon>
        <taxon>Candidatus Methanophagales</taxon>
        <taxon>Candidatus Methanophagaceae</taxon>
        <taxon>Candidatus Methanophaga</taxon>
    </lineage>
</organism>